<reference evidence="2 3" key="2">
    <citation type="journal article" date="2009" name="PLoS ONE">
        <title>An integrated genetic and cytogenetic map of the cucumber genome.</title>
        <authorList>
            <person name="Ren Y."/>
            <person name="Zhang Z."/>
            <person name="Liu J."/>
            <person name="Staub J.E."/>
            <person name="Han Y."/>
            <person name="Cheng Z."/>
            <person name="Li X."/>
            <person name="Lu J."/>
            <person name="Miao H."/>
            <person name="Kang H."/>
            <person name="Xie B."/>
            <person name="Gu X."/>
            <person name="Wang X."/>
            <person name="Du Y."/>
            <person name="Jin W."/>
            <person name="Huang S."/>
        </authorList>
    </citation>
    <scope>NUCLEOTIDE SEQUENCE [LARGE SCALE GENOMIC DNA]</scope>
    <source>
        <strain evidence="3">cv. 9930</strain>
    </source>
</reference>
<evidence type="ECO:0000313" key="2">
    <source>
        <dbReference type="EMBL" id="KGN65134.1"/>
    </source>
</evidence>
<gene>
    <name evidence="2" type="ORF">Csa_1G232040</name>
</gene>
<keyword evidence="3" id="KW-1185">Reference proteome</keyword>
<organism evidence="2 3">
    <name type="scientific">Cucumis sativus</name>
    <name type="common">Cucumber</name>
    <dbReference type="NCBI Taxonomy" id="3659"/>
    <lineage>
        <taxon>Eukaryota</taxon>
        <taxon>Viridiplantae</taxon>
        <taxon>Streptophyta</taxon>
        <taxon>Embryophyta</taxon>
        <taxon>Tracheophyta</taxon>
        <taxon>Spermatophyta</taxon>
        <taxon>Magnoliopsida</taxon>
        <taxon>eudicotyledons</taxon>
        <taxon>Gunneridae</taxon>
        <taxon>Pentapetalae</taxon>
        <taxon>rosids</taxon>
        <taxon>fabids</taxon>
        <taxon>Cucurbitales</taxon>
        <taxon>Cucurbitaceae</taxon>
        <taxon>Benincaseae</taxon>
        <taxon>Cucumis</taxon>
    </lineage>
</organism>
<evidence type="ECO:0008006" key="4">
    <source>
        <dbReference type="Google" id="ProtNLM"/>
    </source>
</evidence>
<dbReference type="Gramene" id="KGN65134">
    <property type="protein sequence ID" value="KGN65134"/>
    <property type="gene ID" value="Csa_1G232040"/>
</dbReference>
<feature type="region of interest" description="Disordered" evidence="1">
    <location>
        <begin position="1"/>
        <end position="29"/>
    </location>
</feature>
<dbReference type="Proteomes" id="UP000029981">
    <property type="component" value="Chromosome 1"/>
</dbReference>
<dbReference type="EMBL" id="CM002922">
    <property type="protein sequence ID" value="KGN65134.1"/>
    <property type="molecule type" value="Genomic_DNA"/>
</dbReference>
<reference evidence="2 3" key="4">
    <citation type="journal article" date="2011" name="BMC Genomics">
        <title>RNA-Seq improves annotation of protein-coding genes in the cucumber genome.</title>
        <authorList>
            <person name="Li Z."/>
            <person name="Zhang Z."/>
            <person name="Yan P."/>
            <person name="Huang S."/>
            <person name="Fei Z."/>
            <person name="Lin K."/>
        </authorList>
    </citation>
    <scope>NUCLEOTIDE SEQUENCE [LARGE SCALE GENOMIC DNA]</scope>
    <source>
        <strain evidence="3">cv. 9930</strain>
    </source>
</reference>
<proteinExistence type="predicted"/>
<sequence length="54" mass="5921">MVLDSKPSPAKLKSPLPPRSPSSNPLKRKVVVRLLPPSKDGDEGDNIIQKVMCR</sequence>
<reference evidence="2 3" key="3">
    <citation type="journal article" date="2010" name="BMC Genomics">
        <title>Transcriptome sequencing and comparative analysis of cucumber flowers with different sex types.</title>
        <authorList>
            <person name="Guo S."/>
            <person name="Zheng Y."/>
            <person name="Joung J.G."/>
            <person name="Liu S."/>
            <person name="Zhang Z."/>
            <person name="Crasta O.R."/>
            <person name="Sobral B.W."/>
            <person name="Xu Y."/>
            <person name="Huang S."/>
            <person name="Fei Z."/>
        </authorList>
    </citation>
    <scope>NUCLEOTIDE SEQUENCE [LARGE SCALE GENOMIC DNA]</scope>
    <source>
        <strain evidence="3">cv. 9930</strain>
    </source>
</reference>
<feature type="compositionally biased region" description="Low complexity" evidence="1">
    <location>
        <begin position="1"/>
        <end position="14"/>
    </location>
</feature>
<evidence type="ECO:0000256" key="1">
    <source>
        <dbReference type="SAM" id="MobiDB-lite"/>
    </source>
</evidence>
<accession>A0A0A0LVY9</accession>
<protein>
    <recommendedName>
        <fullName evidence="4">Kinesin motor domain-containing protein</fullName>
    </recommendedName>
</protein>
<evidence type="ECO:0000313" key="3">
    <source>
        <dbReference type="Proteomes" id="UP000029981"/>
    </source>
</evidence>
<reference evidence="2 3" key="1">
    <citation type="journal article" date="2009" name="Nat. Genet.">
        <title>The genome of the cucumber, Cucumis sativus L.</title>
        <authorList>
            <person name="Huang S."/>
            <person name="Li R."/>
            <person name="Zhang Z."/>
            <person name="Li L."/>
            <person name="Gu X."/>
            <person name="Fan W."/>
            <person name="Lucas W.J."/>
            <person name="Wang X."/>
            <person name="Xie B."/>
            <person name="Ni P."/>
            <person name="Ren Y."/>
            <person name="Zhu H."/>
            <person name="Li J."/>
            <person name="Lin K."/>
            <person name="Jin W."/>
            <person name="Fei Z."/>
            <person name="Li G."/>
            <person name="Staub J."/>
            <person name="Kilian A."/>
            <person name="van der Vossen E.A."/>
            <person name="Wu Y."/>
            <person name="Guo J."/>
            <person name="He J."/>
            <person name="Jia Z."/>
            <person name="Ren Y."/>
            <person name="Tian G."/>
            <person name="Lu Y."/>
            <person name="Ruan J."/>
            <person name="Qian W."/>
            <person name="Wang M."/>
            <person name="Huang Q."/>
            <person name="Li B."/>
            <person name="Xuan Z."/>
            <person name="Cao J."/>
            <person name="Asan"/>
            <person name="Wu Z."/>
            <person name="Zhang J."/>
            <person name="Cai Q."/>
            <person name="Bai Y."/>
            <person name="Zhao B."/>
            <person name="Han Y."/>
            <person name="Li Y."/>
            <person name="Li X."/>
            <person name="Wang S."/>
            <person name="Shi Q."/>
            <person name="Liu S."/>
            <person name="Cho W.K."/>
            <person name="Kim J.Y."/>
            <person name="Xu Y."/>
            <person name="Heller-Uszynska K."/>
            <person name="Miao H."/>
            <person name="Cheng Z."/>
            <person name="Zhang S."/>
            <person name="Wu J."/>
            <person name="Yang Y."/>
            <person name="Kang H."/>
            <person name="Li M."/>
            <person name="Liang H."/>
            <person name="Ren X."/>
            <person name="Shi Z."/>
            <person name="Wen M."/>
            <person name="Jian M."/>
            <person name="Yang H."/>
            <person name="Zhang G."/>
            <person name="Yang Z."/>
            <person name="Chen R."/>
            <person name="Liu S."/>
            <person name="Li J."/>
            <person name="Ma L."/>
            <person name="Liu H."/>
            <person name="Zhou Y."/>
            <person name="Zhao J."/>
            <person name="Fang X."/>
            <person name="Li G."/>
            <person name="Fang L."/>
            <person name="Li Y."/>
            <person name="Liu D."/>
            <person name="Zheng H."/>
            <person name="Zhang Y."/>
            <person name="Qin N."/>
            <person name="Li Z."/>
            <person name="Yang G."/>
            <person name="Yang S."/>
            <person name="Bolund L."/>
            <person name="Kristiansen K."/>
            <person name="Zheng H."/>
            <person name="Li S."/>
            <person name="Zhang X."/>
            <person name="Yang H."/>
            <person name="Wang J."/>
            <person name="Sun R."/>
            <person name="Zhang B."/>
            <person name="Jiang S."/>
            <person name="Wang J."/>
            <person name="Du Y."/>
            <person name="Li S."/>
        </authorList>
    </citation>
    <scope>NUCLEOTIDE SEQUENCE [LARGE SCALE GENOMIC DNA]</scope>
    <source>
        <strain evidence="3">cv. 9930</strain>
    </source>
</reference>
<name>A0A0A0LVY9_CUCSA</name>
<dbReference type="AlphaFoldDB" id="A0A0A0LVY9"/>
<dbReference type="STRING" id="3659.A0A0A0LVY9"/>